<keyword evidence="1" id="KW-0433">Leucine-rich repeat</keyword>
<organism evidence="4 5">
    <name type="scientific">Batrachochytrium salamandrivorans</name>
    <dbReference type="NCBI Taxonomy" id="1357716"/>
    <lineage>
        <taxon>Eukaryota</taxon>
        <taxon>Fungi</taxon>
        <taxon>Fungi incertae sedis</taxon>
        <taxon>Chytridiomycota</taxon>
        <taxon>Chytridiomycota incertae sedis</taxon>
        <taxon>Chytridiomycetes</taxon>
        <taxon>Rhizophydiales</taxon>
        <taxon>Rhizophydiales incertae sedis</taxon>
        <taxon>Batrachochytrium</taxon>
    </lineage>
</organism>
<dbReference type="InterPro" id="IPR032675">
    <property type="entry name" value="LRR_dom_sf"/>
</dbReference>
<keyword evidence="2" id="KW-0677">Repeat</keyword>
<comment type="caution">
    <text evidence="4">The sequence shown here is derived from an EMBL/GenBank/DDBJ whole genome shotgun (WGS) entry which is preliminary data.</text>
</comment>
<dbReference type="SMART" id="SM00365">
    <property type="entry name" value="LRR_SD22"/>
    <property type="match status" value="6"/>
</dbReference>
<dbReference type="PROSITE" id="PS51450">
    <property type="entry name" value="LRR"/>
    <property type="match status" value="4"/>
</dbReference>
<feature type="region of interest" description="Disordered" evidence="3">
    <location>
        <begin position="64"/>
        <end position="93"/>
    </location>
</feature>
<feature type="region of interest" description="Disordered" evidence="3">
    <location>
        <begin position="108"/>
        <end position="171"/>
    </location>
</feature>
<keyword evidence="5" id="KW-1185">Reference proteome</keyword>
<dbReference type="PANTHER" id="PTHR45973">
    <property type="entry name" value="PROTEIN PHOSPHATASE 1 REGULATORY SUBUNIT SDS22-RELATED"/>
    <property type="match status" value="1"/>
</dbReference>
<dbReference type="InterPro" id="IPR003591">
    <property type="entry name" value="Leu-rich_rpt_typical-subtyp"/>
</dbReference>
<dbReference type="SMART" id="SM00369">
    <property type="entry name" value="LRR_TYP"/>
    <property type="match status" value="4"/>
</dbReference>
<dbReference type="InterPro" id="IPR001611">
    <property type="entry name" value="Leu-rich_rpt"/>
</dbReference>
<sequence length="765" mass="84425">MLRSGPTSRGTSHPTSTMTAAGHVPVVSSSSSLKQGSALVVGAAKALERLQHTRSFLNVVSPKVSLRPASGPSLSASYRSKKSTNAKADCGHSPYKTGSCHLSSVAQTSKGVLPRSQHPTLTPPGAWCPQPTLQIGSSESKSQTTLENSGSSSSKVYRESSGTFSATNEEVPNSGNVFITQKFSENVGKVAIEPQDSFTCNPPLNVSGSTYLLDAGSSTQEYSHQVSSEHVSLTKKYTSCFSDPFSTETTCTTPDPVRTLYERESSPETLNLDQKNLYVCPLLVHEHQLRVLNLQGNLISRIENIDVLTRLVSLNLCHNQIEGISGIDGLINLRALMLGCNRIRKIEGLEKLVKLDLLDLHSNQIAIIENMDMIVDLRVLNLEDNLIETVPTLTKLNALEELNLKRNKICAFSNNDHLENLHRLFLSENNIDAVDDISAVFDLPSLTELTIETNKATDQTKYRLRIISRCKNIKLLDGRRVLDEERRSASKIAKKETDRKRAIDRRSTQVEERLNCITNIKKLWEQEMELLSSTSLGNEEIQDISYDVDNAYVEVDHTTLRIYGKGMSALNKVDTSTITAVEFHMVQVSSLSSAFVKLAGFHFLNKLKIGPAALARLKQLSPLARLKSLACLDISPQNPITNLPVFRSFAIALLPDSLEQLCGIPVTSVERKASKAHYGALCNLVSQNETDLLEKSTPIMRLDTQKYVRSLIDQGIETHQKNKLINSIWQKLTLTSCMDAMKKQTHPASMTDELTRAVAAQYLSP</sequence>
<dbReference type="EMBL" id="JAFCIX010000424">
    <property type="protein sequence ID" value="KAH6590723.1"/>
    <property type="molecule type" value="Genomic_DNA"/>
</dbReference>
<evidence type="ECO:0000256" key="2">
    <source>
        <dbReference type="ARBA" id="ARBA00022737"/>
    </source>
</evidence>
<dbReference type="SUPFAM" id="SSF52058">
    <property type="entry name" value="L domain-like"/>
    <property type="match status" value="1"/>
</dbReference>
<feature type="compositionally biased region" description="Polar residues" evidence="3">
    <location>
        <begin position="131"/>
        <end position="171"/>
    </location>
</feature>
<evidence type="ECO:0000313" key="4">
    <source>
        <dbReference type="EMBL" id="KAH6590723.1"/>
    </source>
</evidence>
<accession>A0ABQ8F368</accession>
<dbReference type="Pfam" id="PF12799">
    <property type="entry name" value="LRR_4"/>
    <property type="match status" value="1"/>
</dbReference>
<feature type="region of interest" description="Disordered" evidence="3">
    <location>
        <begin position="1"/>
        <end position="21"/>
    </location>
</feature>
<reference evidence="4 5" key="1">
    <citation type="submission" date="2021-02" db="EMBL/GenBank/DDBJ databases">
        <title>Variation within the Batrachochytrium salamandrivorans European outbreak.</title>
        <authorList>
            <person name="Kelly M."/>
            <person name="Pasmans F."/>
            <person name="Shea T.P."/>
            <person name="Munoz J.F."/>
            <person name="Carranza S."/>
            <person name="Cuomo C.A."/>
            <person name="Martel A."/>
        </authorList>
    </citation>
    <scope>NUCLEOTIDE SEQUENCE [LARGE SCALE GENOMIC DNA]</scope>
    <source>
        <strain evidence="4 5">AMFP18/2</strain>
    </source>
</reference>
<evidence type="ECO:0000256" key="1">
    <source>
        <dbReference type="ARBA" id="ARBA00022614"/>
    </source>
</evidence>
<dbReference type="Proteomes" id="UP001648503">
    <property type="component" value="Unassembled WGS sequence"/>
</dbReference>
<dbReference type="PANTHER" id="PTHR45973:SF35">
    <property type="entry name" value="LEUCINE-RICH REPEAT-CONTAINING PROTEIN 43"/>
    <property type="match status" value="1"/>
</dbReference>
<dbReference type="Gene3D" id="3.80.10.10">
    <property type="entry name" value="Ribonuclease Inhibitor"/>
    <property type="match status" value="3"/>
</dbReference>
<dbReference type="InterPro" id="IPR050576">
    <property type="entry name" value="Cilia_flagella_integrity"/>
</dbReference>
<feature type="compositionally biased region" description="Polar residues" evidence="3">
    <location>
        <begin position="1"/>
        <end position="19"/>
    </location>
</feature>
<protein>
    <submittedName>
        <fullName evidence="4">Uncharacterized protein</fullName>
    </submittedName>
</protein>
<evidence type="ECO:0000256" key="3">
    <source>
        <dbReference type="SAM" id="MobiDB-lite"/>
    </source>
</evidence>
<name>A0ABQ8F368_9FUNG</name>
<dbReference type="Pfam" id="PF14580">
    <property type="entry name" value="LRR_9"/>
    <property type="match status" value="1"/>
</dbReference>
<evidence type="ECO:0000313" key="5">
    <source>
        <dbReference type="Proteomes" id="UP001648503"/>
    </source>
</evidence>
<dbReference type="InterPro" id="IPR025875">
    <property type="entry name" value="Leu-rich_rpt_4"/>
</dbReference>
<proteinExistence type="predicted"/>
<gene>
    <name evidence="4" type="ORF">BASA50_009186</name>
</gene>